<dbReference type="EMBL" id="OC006155">
    <property type="protein sequence ID" value="CAD7265945.1"/>
    <property type="molecule type" value="Genomic_DNA"/>
</dbReference>
<proteinExistence type="predicted"/>
<dbReference type="InterPro" id="IPR036224">
    <property type="entry name" value="GINS_bundle-like_dom_sf"/>
</dbReference>
<organism evidence="1">
    <name type="scientific">Timema shepardi</name>
    <name type="common">Walking stick</name>
    <dbReference type="NCBI Taxonomy" id="629360"/>
    <lineage>
        <taxon>Eukaryota</taxon>
        <taxon>Metazoa</taxon>
        <taxon>Ecdysozoa</taxon>
        <taxon>Arthropoda</taxon>
        <taxon>Hexapoda</taxon>
        <taxon>Insecta</taxon>
        <taxon>Pterygota</taxon>
        <taxon>Neoptera</taxon>
        <taxon>Polyneoptera</taxon>
        <taxon>Phasmatodea</taxon>
        <taxon>Timematodea</taxon>
        <taxon>Timematoidea</taxon>
        <taxon>Timematidae</taxon>
        <taxon>Timema</taxon>
    </lineage>
</organism>
<dbReference type="Gene3D" id="1.20.58.1020">
    <property type="match status" value="1"/>
</dbReference>
<sequence length="155" mass="17731">MRMSKLRTSVDAFIRSGSTHAKLDHLTQMEICSVRPLLPNALDQLYRLQKIKQHITLSSINGSNLLQVFFLTNIKNNFTKPDHGSEQQTVLFQYFNKQKTQGIPCSKDTKRPGQDNPQRLRSIPNEVISAGLVLLGKEFTTIHKKGIERRLQFVL</sequence>
<accession>A0A7R9G510</accession>
<dbReference type="SUPFAM" id="SSF158573">
    <property type="entry name" value="GINS helical bundle-like"/>
    <property type="match status" value="1"/>
</dbReference>
<name>A0A7R9G510_TIMSH</name>
<gene>
    <name evidence="1" type="ORF">TSIB3V08_LOCUS9974</name>
</gene>
<dbReference type="AlphaFoldDB" id="A0A7R9G510"/>
<reference evidence="1" key="1">
    <citation type="submission" date="2020-11" db="EMBL/GenBank/DDBJ databases">
        <authorList>
            <person name="Tran Van P."/>
        </authorList>
    </citation>
    <scope>NUCLEOTIDE SEQUENCE</scope>
</reference>
<protein>
    <submittedName>
        <fullName evidence="1">Uncharacterized protein</fullName>
    </submittedName>
</protein>
<evidence type="ECO:0000313" key="1">
    <source>
        <dbReference type="EMBL" id="CAD7265945.1"/>
    </source>
</evidence>